<dbReference type="Proteomes" id="UP001531129">
    <property type="component" value="Unassembled WGS sequence"/>
</dbReference>
<organism evidence="2 3">
    <name type="scientific">Rhizobium aouanii</name>
    <dbReference type="NCBI Taxonomy" id="3118145"/>
    <lineage>
        <taxon>Bacteria</taxon>
        <taxon>Pseudomonadati</taxon>
        <taxon>Pseudomonadota</taxon>
        <taxon>Alphaproteobacteria</taxon>
        <taxon>Hyphomicrobiales</taxon>
        <taxon>Rhizobiaceae</taxon>
        <taxon>Rhizobium/Agrobacterium group</taxon>
        <taxon>Rhizobium</taxon>
    </lineage>
</organism>
<dbReference type="Gene3D" id="2.30.30.40">
    <property type="entry name" value="SH3 Domains"/>
    <property type="match status" value="1"/>
</dbReference>
<dbReference type="InterPro" id="IPR002545">
    <property type="entry name" value="CheW-lke_dom"/>
</dbReference>
<dbReference type="Gene3D" id="2.40.50.180">
    <property type="entry name" value="CheA-289, Domain 4"/>
    <property type="match status" value="1"/>
</dbReference>
<proteinExistence type="predicted"/>
<dbReference type="PANTHER" id="PTHR22617">
    <property type="entry name" value="CHEMOTAXIS SENSOR HISTIDINE KINASE-RELATED"/>
    <property type="match status" value="1"/>
</dbReference>
<dbReference type="PROSITE" id="PS50851">
    <property type="entry name" value="CHEW"/>
    <property type="match status" value="1"/>
</dbReference>
<feature type="domain" description="CheW-like" evidence="1">
    <location>
        <begin position="20"/>
        <end position="164"/>
    </location>
</feature>
<keyword evidence="3" id="KW-1185">Reference proteome</keyword>
<name>A0ABU8CK56_9HYPH</name>
<accession>A0ABU8CK56</accession>
<gene>
    <name evidence="2" type="ORF">V8Q02_14295</name>
</gene>
<evidence type="ECO:0000313" key="3">
    <source>
        <dbReference type="Proteomes" id="UP001531129"/>
    </source>
</evidence>
<dbReference type="InterPro" id="IPR036061">
    <property type="entry name" value="CheW-like_dom_sf"/>
</dbReference>
<dbReference type="SMART" id="SM00260">
    <property type="entry name" value="CheW"/>
    <property type="match status" value="1"/>
</dbReference>
<dbReference type="Pfam" id="PF01584">
    <property type="entry name" value="CheW"/>
    <property type="match status" value="1"/>
</dbReference>
<evidence type="ECO:0000313" key="2">
    <source>
        <dbReference type="EMBL" id="MEI1249155.1"/>
    </source>
</evidence>
<dbReference type="PANTHER" id="PTHR22617:SF23">
    <property type="entry name" value="CHEMOTAXIS PROTEIN CHEW"/>
    <property type="match status" value="1"/>
</dbReference>
<dbReference type="EMBL" id="JBAMYC010000007">
    <property type="protein sequence ID" value="MEI1249155.1"/>
    <property type="molecule type" value="Genomic_DNA"/>
</dbReference>
<dbReference type="SUPFAM" id="SSF50341">
    <property type="entry name" value="CheW-like"/>
    <property type="match status" value="1"/>
</dbReference>
<sequence length="170" mass="18444">MSATAATAERFDKHWSYAEEVEVLTFDLNGETFALEAVIVQEILDLLPETAVPGSQPFVASVINFRGKVIPLADLRLAFGMEAAEATIDSRIIVIEIDLQGEQTLVGLRTDKVNEVTTLAKTASEAPPSVGMRWRADYINCLVKRGGQFIILPNLQAIFSSRHNAAGAGN</sequence>
<reference evidence="2 3" key="1">
    <citation type="submission" date="2024-01" db="EMBL/GenBank/DDBJ databases">
        <title>Draft genome sequences of three bacterial strains isolated from Acacia saligna represent a potential new species within the genus Rhizobium.</title>
        <authorList>
            <person name="Tambong J.T."/>
            <person name="Mnasri B."/>
        </authorList>
    </citation>
    <scope>NUCLEOTIDE SEQUENCE [LARGE SCALE GENOMIC DNA]</scope>
    <source>
        <strain evidence="2 3">1AS12I</strain>
    </source>
</reference>
<dbReference type="RefSeq" id="WP_335913084.1">
    <property type="nucleotide sequence ID" value="NZ_JBAMYB010000007.1"/>
</dbReference>
<evidence type="ECO:0000259" key="1">
    <source>
        <dbReference type="PROSITE" id="PS50851"/>
    </source>
</evidence>
<comment type="caution">
    <text evidence="2">The sequence shown here is derived from an EMBL/GenBank/DDBJ whole genome shotgun (WGS) entry which is preliminary data.</text>
</comment>
<protein>
    <submittedName>
        <fullName evidence="2">Chemotaxis protein CheW</fullName>
    </submittedName>
</protein>
<dbReference type="InterPro" id="IPR039315">
    <property type="entry name" value="CheW"/>
</dbReference>